<evidence type="ECO:0000256" key="1">
    <source>
        <dbReference type="SAM" id="SignalP"/>
    </source>
</evidence>
<feature type="chain" id="PRO_5040846309" evidence="1">
    <location>
        <begin position="19"/>
        <end position="67"/>
    </location>
</feature>
<accession>A0A9W9EI03</accession>
<keyword evidence="3" id="KW-1185">Reference proteome</keyword>
<feature type="signal peptide" evidence="1">
    <location>
        <begin position="1"/>
        <end position="18"/>
    </location>
</feature>
<sequence length="67" mass="7008">MESWQSGVMAGGFALVFATVMDNADHQQVPDTPAAAALPASALPAHASAPYVKFNSPQLPIRLITVM</sequence>
<organism evidence="2 3">
    <name type="scientific">Penicillium argentinense</name>
    <dbReference type="NCBI Taxonomy" id="1131581"/>
    <lineage>
        <taxon>Eukaryota</taxon>
        <taxon>Fungi</taxon>
        <taxon>Dikarya</taxon>
        <taxon>Ascomycota</taxon>
        <taxon>Pezizomycotina</taxon>
        <taxon>Eurotiomycetes</taxon>
        <taxon>Eurotiomycetidae</taxon>
        <taxon>Eurotiales</taxon>
        <taxon>Aspergillaceae</taxon>
        <taxon>Penicillium</taxon>
    </lineage>
</organism>
<name>A0A9W9EI03_9EURO</name>
<comment type="caution">
    <text evidence="2">The sequence shown here is derived from an EMBL/GenBank/DDBJ whole genome shotgun (WGS) entry which is preliminary data.</text>
</comment>
<keyword evidence="1" id="KW-0732">Signal</keyword>
<dbReference type="GeneID" id="81362615"/>
<dbReference type="EMBL" id="JAPQKI010000011">
    <property type="protein sequence ID" value="KAJ5082102.1"/>
    <property type="molecule type" value="Genomic_DNA"/>
</dbReference>
<dbReference type="Proteomes" id="UP001149074">
    <property type="component" value="Unassembled WGS sequence"/>
</dbReference>
<evidence type="ECO:0000313" key="2">
    <source>
        <dbReference type="EMBL" id="KAJ5082102.1"/>
    </source>
</evidence>
<proteinExistence type="predicted"/>
<reference evidence="2" key="1">
    <citation type="submission" date="2022-11" db="EMBL/GenBank/DDBJ databases">
        <authorList>
            <person name="Petersen C."/>
        </authorList>
    </citation>
    <scope>NUCLEOTIDE SEQUENCE</scope>
    <source>
        <strain evidence="2">IBT 30761</strain>
    </source>
</reference>
<evidence type="ECO:0000313" key="3">
    <source>
        <dbReference type="Proteomes" id="UP001149074"/>
    </source>
</evidence>
<dbReference type="RefSeq" id="XP_056468624.1">
    <property type="nucleotide sequence ID" value="XM_056623636.1"/>
</dbReference>
<reference evidence="2" key="2">
    <citation type="journal article" date="2023" name="IMA Fungus">
        <title>Comparative genomic study of the Penicillium genus elucidates a diverse pangenome and 15 lateral gene transfer events.</title>
        <authorList>
            <person name="Petersen C."/>
            <person name="Sorensen T."/>
            <person name="Nielsen M.R."/>
            <person name="Sondergaard T.E."/>
            <person name="Sorensen J.L."/>
            <person name="Fitzpatrick D.A."/>
            <person name="Frisvad J.C."/>
            <person name="Nielsen K.L."/>
        </authorList>
    </citation>
    <scope>NUCLEOTIDE SEQUENCE</scope>
    <source>
        <strain evidence="2">IBT 30761</strain>
    </source>
</reference>
<gene>
    <name evidence="2" type="ORF">N7532_011145</name>
</gene>
<protein>
    <submittedName>
        <fullName evidence="2">Uncharacterized protein</fullName>
    </submittedName>
</protein>
<dbReference type="AlphaFoldDB" id="A0A9W9EI03"/>